<reference evidence="2" key="1">
    <citation type="journal article" date="2019" name="Int. J. Syst. Evol. Microbiol.">
        <title>The Global Catalogue of Microorganisms (GCM) 10K type strain sequencing project: providing services to taxonomists for standard genome sequencing and annotation.</title>
        <authorList>
            <consortium name="The Broad Institute Genomics Platform"/>
            <consortium name="The Broad Institute Genome Sequencing Center for Infectious Disease"/>
            <person name="Wu L."/>
            <person name="Ma J."/>
        </authorList>
    </citation>
    <scope>NUCLEOTIDE SEQUENCE [LARGE SCALE GENOMIC DNA]</scope>
    <source>
        <strain evidence="2">CCUG 55250</strain>
    </source>
</reference>
<accession>A0ABW0I4P5</accession>
<dbReference type="InterPro" id="IPR009057">
    <property type="entry name" value="Homeodomain-like_sf"/>
</dbReference>
<evidence type="ECO:0000313" key="2">
    <source>
        <dbReference type="Proteomes" id="UP001596106"/>
    </source>
</evidence>
<evidence type="ECO:0000313" key="1">
    <source>
        <dbReference type="EMBL" id="MFC5408324.1"/>
    </source>
</evidence>
<comment type="caution">
    <text evidence="1">The sequence shown here is derived from an EMBL/GenBank/DDBJ whole genome shotgun (WGS) entry which is preliminary data.</text>
</comment>
<keyword evidence="2" id="KW-1185">Reference proteome</keyword>
<dbReference type="PANTHER" id="PTHR33609:SF5">
    <property type="entry name" value="LOW CALCIUM RESPONSE LOCUS PROTEIN S"/>
    <property type="match status" value="1"/>
</dbReference>
<dbReference type="RefSeq" id="WP_379841084.1">
    <property type="nucleotide sequence ID" value="NZ_JBHSMA010000001.1"/>
</dbReference>
<dbReference type="Proteomes" id="UP001596106">
    <property type="component" value="Unassembled WGS sequence"/>
</dbReference>
<dbReference type="SUPFAM" id="SSF46689">
    <property type="entry name" value="Homeodomain-like"/>
    <property type="match status" value="1"/>
</dbReference>
<dbReference type="Gene3D" id="1.10.10.60">
    <property type="entry name" value="Homeodomain-like"/>
    <property type="match status" value="1"/>
</dbReference>
<dbReference type="InterPro" id="IPR052546">
    <property type="entry name" value="Transposase_8_domain"/>
</dbReference>
<gene>
    <name evidence="1" type="ORF">ACFPMF_03330</name>
</gene>
<dbReference type="EMBL" id="JBHSMA010000001">
    <property type="protein sequence ID" value="MFC5408324.1"/>
    <property type="molecule type" value="Genomic_DNA"/>
</dbReference>
<name>A0ABW0I4P5_9BACT</name>
<dbReference type="PANTHER" id="PTHR33609">
    <property type="entry name" value="LOW CALCIUM RESPONSE LOCUS PROTEIN S"/>
    <property type="match status" value="1"/>
</dbReference>
<proteinExistence type="predicted"/>
<protein>
    <submittedName>
        <fullName evidence="1">Transposase</fullName>
    </submittedName>
</protein>
<dbReference type="Pfam" id="PF01527">
    <property type="entry name" value="HTH_Tnp_1"/>
    <property type="match status" value="1"/>
</dbReference>
<sequence length="82" mass="9598">MARAIVAILKQYEGGREAMDVCREYSISKATLYNWRKKYSGMESTHLKELKAVQDENRRLKKMYAELSLDSKLAKEIIEKKL</sequence>
<dbReference type="InterPro" id="IPR002514">
    <property type="entry name" value="Transposase_8"/>
</dbReference>
<organism evidence="1 2">
    <name type="scientific">Larkinella bovis</name>
    <dbReference type="NCBI Taxonomy" id="683041"/>
    <lineage>
        <taxon>Bacteria</taxon>
        <taxon>Pseudomonadati</taxon>
        <taxon>Bacteroidota</taxon>
        <taxon>Cytophagia</taxon>
        <taxon>Cytophagales</taxon>
        <taxon>Spirosomataceae</taxon>
        <taxon>Larkinella</taxon>
    </lineage>
</organism>